<sequence>MPSYSPYPGGPPNFPQLPCGRASLPYLLPPLDLSLSASDAAHRQQERLEALPSLGTGAVDARAGQGSYLDTYPAVAEQNVLGPTRFTLEYETSHGLFHPHPS</sequence>
<organism evidence="1 2">
    <name type="scientific">Cymbomonas tetramitiformis</name>
    <dbReference type="NCBI Taxonomy" id="36881"/>
    <lineage>
        <taxon>Eukaryota</taxon>
        <taxon>Viridiplantae</taxon>
        <taxon>Chlorophyta</taxon>
        <taxon>Pyramimonadophyceae</taxon>
        <taxon>Pyramimonadales</taxon>
        <taxon>Pyramimonadaceae</taxon>
        <taxon>Cymbomonas</taxon>
    </lineage>
</organism>
<name>A0AAE0GB84_9CHLO</name>
<dbReference type="Proteomes" id="UP001190700">
    <property type="component" value="Unassembled WGS sequence"/>
</dbReference>
<evidence type="ECO:0000313" key="1">
    <source>
        <dbReference type="EMBL" id="KAK3274755.1"/>
    </source>
</evidence>
<reference evidence="1 2" key="1">
    <citation type="journal article" date="2015" name="Genome Biol. Evol.">
        <title>Comparative Genomics of a Bacterivorous Green Alga Reveals Evolutionary Causalities and Consequences of Phago-Mixotrophic Mode of Nutrition.</title>
        <authorList>
            <person name="Burns J.A."/>
            <person name="Paasch A."/>
            <person name="Narechania A."/>
            <person name="Kim E."/>
        </authorList>
    </citation>
    <scope>NUCLEOTIDE SEQUENCE [LARGE SCALE GENOMIC DNA]</scope>
    <source>
        <strain evidence="1 2">PLY_AMNH</strain>
    </source>
</reference>
<dbReference type="EMBL" id="LGRX02007541">
    <property type="protein sequence ID" value="KAK3274755.1"/>
    <property type="molecule type" value="Genomic_DNA"/>
</dbReference>
<dbReference type="AlphaFoldDB" id="A0AAE0GB84"/>
<proteinExistence type="predicted"/>
<protein>
    <submittedName>
        <fullName evidence="1">Uncharacterized protein</fullName>
    </submittedName>
</protein>
<keyword evidence="2" id="KW-1185">Reference proteome</keyword>
<evidence type="ECO:0000313" key="2">
    <source>
        <dbReference type="Proteomes" id="UP001190700"/>
    </source>
</evidence>
<accession>A0AAE0GB84</accession>
<comment type="caution">
    <text evidence="1">The sequence shown here is derived from an EMBL/GenBank/DDBJ whole genome shotgun (WGS) entry which is preliminary data.</text>
</comment>
<gene>
    <name evidence="1" type="ORF">CYMTET_17081</name>
</gene>